<dbReference type="SUPFAM" id="SSF55729">
    <property type="entry name" value="Acyl-CoA N-acyltransferases (Nat)"/>
    <property type="match status" value="1"/>
</dbReference>
<dbReference type="Pfam" id="PF13508">
    <property type="entry name" value="Acetyltransf_7"/>
    <property type="match status" value="1"/>
</dbReference>
<keyword evidence="2" id="KW-0012">Acyltransferase</keyword>
<dbReference type="InterPro" id="IPR016181">
    <property type="entry name" value="Acyl_CoA_acyltransferase"/>
</dbReference>
<dbReference type="Proteomes" id="UP000671868">
    <property type="component" value="Chromosome"/>
</dbReference>
<dbReference type="InterPro" id="IPR000182">
    <property type="entry name" value="GNAT_dom"/>
</dbReference>
<evidence type="ECO:0000313" key="5">
    <source>
        <dbReference type="Proteomes" id="UP000671868"/>
    </source>
</evidence>
<gene>
    <name evidence="4" type="ORF">HNO51_17385</name>
</gene>
<dbReference type="Gene3D" id="3.40.630.30">
    <property type="match status" value="1"/>
</dbReference>
<feature type="domain" description="N-acetyltransferase" evidence="3">
    <location>
        <begin position="5"/>
        <end position="157"/>
    </location>
</feature>
<dbReference type="PANTHER" id="PTHR43877">
    <property type="entry name" value="AMINOALKYLPHOSPHONATE N-ACETYLTRANSFERASE-RELATED-RELATED"/>
    <property type="match status" value="1"/>
</dbReference>
<dbReference type="PROSITE" id="PS51186">
    <property type="entry name" value="GNAT"/>
    <property type="match status" value="1"/>
</dbReference>
<dbReference type="InterPro" id="IPR050832">
    <property type="entry name" value="Bact_Acetyltransf"/>
</dbReference>
<reference evidence="4 5" key="1">
    <citation type="journal article" date="2021" name="Front. Microbiol.">
        <title>Aerobic Denitrification and Heterotrophic Sulfur Oxidation in the Genus Halomonas Revealed by Six Novel Species Characterizations and Genome-Based Analysis.</title>
        <authorList>
            <person name="Wang L."/>
            <person name="Shao Z."/>
        </authorList>
    </citation>
    <scope>NUCLEOTIDE SEQUENCE [LARGE SCALE GENOMIC DNA]</scope>
    <source>
        <strain evidence="4 5">MCCC 1A11059</strain>
    </source>
</reference>
<dbReference type="RefSeq" id="WP_209537996.1">
    <property type="nucleotide sequence ID" value="NZ_CP053381.1"/>
</dbReference>
<dbReference type="CDD" id="cd04301">
    <property type="entry name" value="NAT_SF"/>
    <property type="match status" value="1"/>
</dbReference>
<accession>A0ABX7W7K6</accession>
<evidence type="ECO:0000259" key="3">
    <source>
        <dbReference type="PROSITE" id="PS51186"/>
    </source>
</evidence>
<organism evidence="4 5">
    <name type="scientific">Billgrantia sulfidoxydans</name>
    <dbReference type="NCBI Taxonomy" id="2733484"/>
    <lineage>
        <taxon>Bacteria</taxon>
        <taxon>Pseudomonadati</taxon>
        <taxon>Pseudomonadota</taxon>
        <taxon>Gammaproteobacteria</taxon>
        <taxon>Oceanospirillales</taxon>
        <taxon>Halomonadaceae</taxon>
        <taxon>Billgrantia</taxon>
    </lineage>
</organism>
<dbReference type="PANTHER" id="PTHR43877:SF2">
    <property type="entry name" value="AMINOALKYLPHOSPHONATE N-ACETYLTRANSFERASE-RELATED"/>
    <property type="match status" value="1"/>
</dbReference>
<evidence type="ECO:0000256" key="2">
    <source>
        <dbReference type="ARBA" id="ARBA00023315"/>
    </source>
</evidence>
<sequence>MQHPITLVRLSPDSPHVATVASWTHAEWGHLNPDFTADTWRDAFRRECGDGGVPSVFVAMAGDQPVGTAALMAEDMDTRPDLTPWLASVFVLPEWRGQGIASTLIRRVEEEAVACGVDYFYLFTPDQQALYRRLGWRDHEELSYRGEDVTIMRRQLEA</sequence>
<proteinExistence type="predicted"/>
<evidence type="ECO:0000256" key="1">
    <source>
        <dbReference type="ARBA" id="ARBA00022679"/>
    </source>
</evidence>
<evidence type="ECO:0000313" key="4">
    <source>
        <dbReference type="EMBL" id="QTP56299.1"/>
    </source>
</evidence>
<keyword evidence="5" id="KW-1185">Reference proteome</keyword>
<keyword evidence="1" id="KW-0808">Transferase</keyword>
<dbReference type="EMBL" id="CP053381">
    <property type="protein sequence ID" value="QTP56299.1"/>
    <property type="molecule type" value="Genomic_DNA"/>
</dbReference>
<protein>
    <submittedName>
        <fullName evidence="4">GNAT family N-acetyltransferase</fullName>
    </submittedName>
</protein>
<name>A0ABX7W7K6_9GAMM</name>